<dbReference type="NCBIfam" id="TIGR04123">
    <property type="entry name" value="P_estr_lig_assc"/>
    <property type="match status" value="1"/>
</dbReference>
<dbReference type="EMBL" id="CP018171">
    <property type="protein sequence ID" value="APH73465.1"/>
    <property type="molecule type" value="Genomic_DNA"/>
</dbReference>
<dbReference type="GO" id="GO:0016787">
    <property type="term" value="F:hydrolase activity"/>
    <property type="evidence" value="ECO:0007669"/>
    <property type="project" value="InterPro"/>
</dbReference>
<proteinExistence type="predicted"/>
<dbReference type="Proteomes" id="UP000182840">
    <property type="component" value="Chromosome"/>
</dbReference>
<dbReference type="InterPro" id="IPR026336">
    <property type="entry name" value="PdeM-like"/>
</dbReference>
<dbReference type="Pfam" id="PF00149">
    <property type="entry name" value="Metallophos"/>
    <property type="match status" value="1"/>
</dbReference>
<dbReference type="InterPro" id="IPR004843">
    <property type="entry name" value="Calcineurin-like_PHP"/>
</dbReference>
<dbReference type="PIRSF" id="PIRSF000887">
    <property type="entry name" value="Pesterase_MJ0037"/>
    <property type="match status" value="1"/>
</dbReference>
<dbReference type="SUPFAM" id="SSF56300">
    <property type="entry name" value="Metallo-dependent phosphatases"/>
    <property type="match status" value="1"/>
</dbReference>
<dbReference type="Gene3D" id="3.60.21.10">
    <property type="match status" value="1"/>
</dbReference>
<evidence type="ECO:0000313" key="2">
    <source>
        <dbReference type="EMBL" id="APH73465.1"/>
    </source>
</evidence>
<protein>
    <submittedName>
        <fullName evidence="2">Metallophosphatase</fullName>
    </submittedName>
</protein>
<dbReference type="PANTHER" id="PTHR39323:SF1">
    <property type="entry name" value="BLR1149 PROTEIN"/>
    <property type="match status" value="1"/>
</dbReference>
<feature type="domain" description="Calcineurin-like phosphoesterase" evidence="1">
    <location>
        <begin position="36"/>
        <end position="128"/>
    </location>
</feature>
<dbReference type="InterPro" id="IPR029052">
    <property type="entry name" value="Metallo-depent_PP-like"/>
</dbReference>
<reference evidence="3" key="1">
    <citation type="submission" date="2016-11" db="EMBL/GenBank/DDBJ databases">
        <title>Mesorhizobium oceanicum sp. nov., isolated from deep seawater in South China Sea.</title>
        <authorList>
            <person name="Fu G.-Y."/>
        </authorList>
    </citation>
    <scope>NUCLEOTIDE SEQUENCE [LARGE SCALE GENOMIC DNA]</scope>
    <source>
        <strain evidence="3">B7</strain>
    </source>
</reference>
<keyword evidence="3" id="KW-1185">Reference proteome</keyword>
<evidence type="ECO:0000313" key="3">
    <source>
        <dbReference type="Proteomes" id="UP000182840"/>
    </source>
</evidence>
<sequence>MQAADIATEGAETISIAGEHAVCDRSGALFFPALGLLVVSDLHLEKGSAFARRGAMMPPYDTAATLSKLAASICTFRPSIVVSLGDSFHDGWGAERMPDIFRDELLAMMTGRDWFWVAGNHDPEPPAGLPGETVRELAVGGIVMRHEPTGAACDGEIAGHLHPGARIVRRGRSVRRPCFATDGRRLVMPAFGAYTGALNVRDRAFSKLFDWGLFRALMLGRTRVYPIAGSMLHPG</sequence>
<name>A0A1L3SVX0_9HYPH</name>
<dbReference type="AlphaFoldDB" id="A0A1L3SVX0"/>
<dbReference type="STRING" id="1670800.BSQ44_20395"/>
<dbReference type="OrthoDB" id="9795838at2"/>
<dbReference type="KEGG" id="meso:BSQ44_20395"/>
<dbReference type="InterPro" id="IPR024173">
    <property type="entry name" value="Pesterase_MJ0037-like"/>
</dbReference>
<gene>
    <name evidence="2" type="ORF">BSQ44_20395</name>
</gene>
<accession>A0A1L3SVX0</accession>
<dbReference type="RefSeq" id="WP_072606932.1">
    <property type="nucleotide sequence ID" value="NZ_CP018171.1"/>
</dbReference>
<organism evidence="2 3">
    <name type="scientific">Aquibium oceanicum</name>
    <dbReference type="NCBI Taxonomy" id="1670800"/>
    <lineage>
        <taxon>Bacteria</taxon>
        <taxon>Pseudomonadati</taxon>
        <taxon>Pseudomonadota</taxon>
        <taxon>Alphaproteobacteria</taxon>
        <taxon>Hyphomicrobiales</taxon>
        <taxon>Phyllobacteriaceae</taxon>
        <taxon>Aquibium</taxon>
    </lineage>
</organism>
<dbReference type="PANTHER" id="PTHR39323">
    <property type="entry name" value="BLR1149 PROTEIN"/>
    <property type="match status" value="1"/>
</dbReference>
<evidence type="ECO:0000259" key="1">
    <source>
        <dbReference type="Pfam" id="PF00149"/>
    </source>
</evidence>